<organism evidence="6">
    <name type="scientific">freshwater metagenome</name>
    <dbReference type="NCBI Taxonomy" id="449393"/>
    <lineage>
        <taxon>unclassified sequences</taxon>
        <taxon>metagenomes</taxon>
        <taxon>ecological metagenomes</taxon>
    </lineage>
</organism>
<dbReference type="EMBL" id="CAEZXR010000209">
    <property type="protein sequence ID" value="CAB4716451.1"/>
    <property type="molecule type" value="Genomic_DNA"/>
</dbReference>
<proteinExistence type="inferred from homology"/>
<dbReference type="Gene3D" id="3.40.190.10">
    <property type="entry name" value="Periplasmic binding protein-like II"/>
    <property type="match status" value="1"/>
</dbReference>
<reference evidence="6" key="1">
    <citation type="submission" date="2020-05" db="EMBL/GenBank/DDBJ databases">
        <authorList>
            <person name="Chiriac C."/>
            <person name="Salcher M."/>
            <person name="Ghai R."/>
            <person name="Kavagutti S V."/>
        </authorList>
    </citation>
    <scope>NUCLEOTIDE SEQUENCE</scope>
</reference>
<protein>
    <submittedName>
        <fullName evidence="6">Unannotated protein</fullName>
    </submittedName>
</protein>
<accession>A0A6J6QX91</accession>
<name>A0A6J6QX91_9ZZZZ</name>
<gene>
    <name evidence="6" type="ORF">UFOPK2579_01718</name>
</gene>
<dbReference type="Gene3D" id="3.10.105.10">
    <property type="entry name" value="Dipeptide-binding Protein, Domain 3"/>
    <property type="match status" value="1"/>
</dbReference>
<keyword evidence="4" id="KW-0732">Signal</keyword>
<dbReference type="GO" id="GO:0042597">
    <property type="term" value="C:periplasmic space"/>
    <property type="evidence" value="ECO:0007669"/>
    <property type="project" value="UniProtKB-ARBA"/>
</dbReference>
<dbReference type="GO" id="GO:0043190">
    <property type="term" value="C:ATP-binding cassette (ABC) transporter complex"/>
    <property type="evidence" value="ECO:0007669"/>
    <property type="project" value="InterPro"/>
</dbReference>
<dbReference type="GO" id="GO:1904680">
    <property type="term" value="F:peptide transmembrane transporter activity"/>
    <property type="evidence" value="ECO:0007669"/>
    <property type="project" value="TreeGrafter"/>
</dbReference>
<dbReference type="Pfam" id="PF00496">
    <property type="entry name" value="SBP_bac_5"/>
    <property type="match status" value="1"/>
</dbReference>
<dbReference type="SUPFAM" id="SSF53850">
    <property type="entry name" value="Periplasmic binding protein-like II"/>
    <property type="match status" value="1"/>
</dbReference>
<dbReference type="InterPro" id="IPR039424">
    <property type="entry name" value="SBP_5"/>
</dbReference>
<dbReference type="PIRSF" id="PIRSF002741">
    <property type="entry name" value="MppA"/>
    <property type="match status" value="1"/>
</dbReference>
<keyword evidence="3" id="KW-0813">Transport</keyword>
<sequence length="535" mass="54997">MNSSRLAACLLGTALASTTLVACGGSDDDAPSSGGGYADGGTFTMALASDPGNLDPSMTPSSVARSMLALSYDTLVTYTDDGEVLPSLAETFDATATEATFTLREGITCTDGSDLTATDVADNISYIADPANGSPLNGVMAREGLEISADDEARTVTVVSPDPNGFLLAELSGIFIICRAGLDDHDALASATIGTGPWQLDEAVPDDRYTFTPHEGYAWGPDGADLTAEGTPDAVAVRIIPDATTTANLLLSGEVNFAAVSGPDVQRLADADLETVDILSTSGETWFNEAGDRPGADPAVREAMTMALERDELAQVATGGQGQASTGYITLQPNPCAGGDTVTGNLPNPDFDAAGQVLDDAGWTMGEDGVREKDGEPLAVEFYYDAQGLSARTAGVELMAATWVDLGVDVTVTALPEAQLNERFFGTSAWDVAWAPFTFSLPSQMVAFVSGTTPADGGANFPAIDNPDYDAAVAAASPQVGSDGCADWAEAEKALLAGFNPVPLFDGVSSTYLAGVEAEAPGGQIWGSSLRMLQG</sequence>
<comment type="similarity">
    <text evidence="2">Belongs to the bacterial solute-binding protein 5 family.</text>
</comment>
<evidence type="ECO:0000256" key="3">
    <source>
        <dbReference type="ARBA" id="ARBA00022448"/>
    </source>
</evidence>
<dbReference type="PANTHER" id="PTHR30290:SF10">
    <property type="entry name" value="PERIPLASMIC OLIGOPEPTIDE-BINDING PROTEIN-RELATED"/>
    <property type="match status" value="1"/>
</dbReference>
<dbReference type="GO" id="GO:0015833">
    <property type="term" value="P:peptide transport"/>
    <property type="evidence" value="ECO:0007669"/>
    <property type="project" value="TreeGrafter"/>
</dbReference>
<dbReference type="CDD" id="cd00995">
    <property type="entry name" value="PBP2_NikA_DppA_OppA_like"/>
    <property type="match status" value="1"/>
</dbReference>
<dbReference type="PROSITE" id="PS51257">
    <property type="entry name" value="PROKAR_LIPOPROTEIN"/>
    <property type="match status" value="1"/>
</dbReference>
<dbReference type="GO" id="GO:0030313">
    <property type="term" value="C:cell envelope"/>
    <property type="evidence" value="ECO:0007669"/>
    <property type="project" value="UniProtKB-SubCell"/>
</dbReference>
<dbReference type="InterPro" id="IPR030678">
    <property type="entry name" value="Peptide/Ni-bd"/>
</dbReference>
<feature type="domain" description="Solute-binding protein family 5" evidence="5">
    <location>
        <begin position="84"/>
        <end position="452"/>
    </location>
</feature>
<evidence type="ECO:0000256" key="2">
    <source>
        <dbReference type="ARBA" id="ARBA00005695"/>
    </source>
</evidence>
<dbReference type="AlphaFoldDB" id="A0A6J6QX91"/>
<dbReference type="InterPro" id="IPR000914">
    <property type="entry name" value="SBP_5_dom"/>
</dbReference>
<comment type="subcellular location">
    <subcellularLocation>
        <location evidence="1">Cell envelope</location>
    </subcellularLocation>
</comment>
<evidence type="ECO:0000259" key="5">
    <source>
        <dbReference type="Pfam" id="PF00496"/>
    </source>
</evidence>
<evidence type="ECO:0000256" key="4">
    <source>
        <dbReference type="ARBA" id="ARBA00022729"/>
    </source>
</evidence>
<evidence type="ECO:0000256" key="1">
    <source>
        <dbReference type="ARBA" id="ARBA00004196"/>
    </source>
</evidence>
<evidence type="ECO:0000313" key="6">
    <source>
        <dbReference type="EMBL" id="CAB4716451.1"/>
    </source>
</evidence>
<dbReference type="PANTHER" id="PTHR30290">
    <property type="entry name" value="PERIPLASMIC BINDING COMPONENT OF ABC TRANSPORTER"/>
    <property type="match status" value="1"/>
</dbReference>